<sequence length="373" mass="41137">MERALGTLARLPSTRLACATQTYSTTARSHSAYVGGIAATGKHNVRCLLPVQKLAGTLDQISIEDFRSKAFVPEIPIHITAAHACSQVSPVLPAASKWFELQSSYTNSNATMRPARGYLSAFGTTTLPYETTIERGTDDLEAICQALSFGGEENQRSSLEAFMYDFAEQTNQIHGQGIDARHTFQFCRFNAPLNLFLEAFGSRNAEAPQIRSLYIAQAQIADLPKQLQDDLPTPEVVKKVGRGDIYDTSIWMGIPPTYTPLHKDPNPNLFVQIAGRKIARLYKPSIGSAIFRNVQTRIGGSSSSSFRGLEMMQGLEVKILEEAVWGSSGSIDGYEVEVNPGDALFIPKGWWHSIKSLNQGTREVNASVNWWFR</sequence>
<proteinExistence type="predicted"/>
<dbReference type="EMBL" id="PDLN01000011">
    <property type="protein sequence ID" value="RDW71815.1"/>
    <property type="molecule type" value="Genomic_DNA"/>
</dbReference>
<dbReference type="PANTHER" id="PTHR12461:SF105">
    <property type="entry name" value="HYPOXIA-INDUCIBLE FACTOR 1-ALPHA INHIBITOR"/>
    <property type="match status" value="1"/>
</dbReference>
<dbReference type="Pfam" id="PF13621">
    <property type="entry name" value="Cupin_8"/>
    <property type="match status" value="1"/>
</dbReference>
<name>A0A3D8RCR3_9HELO</name>
<keyword evidence="3" id="KW-1185">Reference proteome</keyword>
<dbReference type="InterPro" id="IPR003347">
    <property type="entry name" value="JmjC_dom"/>
</dbReference>
<feature type="domain" description="JmjC" evidence="1">
    <location>
        <begin position="205"/>
        <end position="373"/>
    </location>
</feature>
<gene>
    <name evidence="2" type="ORF">BP5796_07849</name>
</gene>
<dbReference type="SUPFAM" id="SSF51197">
    <property type="entry name" value="Clavaminate synthase-like"/>
    <property type="match status" value="1"/>
</dbReference>
<evidence type="ECO:0000259" key="1">
    <source>
        <dbReference type="PROSITE" id="PS51184"/>
    </source>
</evidence>
<dbReference type="AlphaFoldDB" id="A0A3D8RCR3"/>
<accession>A0A3D8RCR3</accession>
<evidence type="ECO:0000313" key="2">
    <source>
        <dbReference type="EMBL" id="RDW71815.1"/>
    </source>
</evidence>
<evidence type="ECO:0000313" key="3">
    <source>
        <dbReference type="Proteomes" id="UP000256328"/>
    </source>
</evidence>
<dbReference type="InterPro" id="IPR041667">
    <property type="entry name" value="Cupin_8"/>
</dbReference>
<dbReference type="OrthoDB" id="263283at2759"/>
<reference evidence="2 3" key="1">
    <citation type="journal article" date="2018" name="IMA Fungus">
        <title>IMA Genome-F 9: Draft genome sequence of Annulohypoxylon stygium, Aspergillus mulundensis, Berkeleyomyces basicola (syn. Thielaviopsis basicola), Ceratocystis smalleyi, two Cercospora beticola strains, Coleophoma cylindrospora, Fusarium fracticaudum, Phialophora cf. hyalina, and Morchella septimelata.</title>
        <authorList>
            <person name="Wingfield B.D."/>
            <person name="Bills G.F."/>
            <person name="Dong Y."/>
            <person name="Huang W."/>
            <person name="Nel W.J."/>
            <person name="Swalarsk-Parry B.S."/>
            <person name="Vaghefi N."/>
            <person name="Wilken P.M."/>
            <person name="An Z."/>
            <person name="de Beer Z.W."/>
            <person name="De Vos L."/>
            <person name="Chen L."/>
            <person name="Duong T.A."/>
            <person name="Gao Y."/>
            <person name="Hammerbacher A."/>
            <person name="Kikkert J.R."/>
            <person name="Li Y."/>
            <person name="Li H."/>
            <person name="Li K."/>
            <person name="Li Q."/>
            <person name="Liu X."/>
            <person name="Ma X."/>
            <person name="Naidoo K."/>
            <person name="Pethybridge S.J."/>
            <person name="Sun J."/>
            <person name="Steenkamp E.T."/>
            <person name="van der Nest M.A."/>
            <person name="van Wyk S."/>
            <person name="Wingfield M.J."/>
            <person name="Xiong C."/>
            <person name="Yue Q."/>
            <person name="Zhang X."/>
        </authorList>
    </citation>
    <scope>NUCLEOTIDE SEQUENCE [LARGE SCALE GENOMIC DNA]</scope>
    <source>
        <strain evidence="2 3">BP5796</strain>
    </source>
</reference>
<organism evidence="2 3">
    <name type="scientific">Coleophoma crateriformis</name>
    <dbReference type="NCBI Taxonomy" id="565419"/>
    <lineage>
        <taxon>Eukaryota</taxon>
        <taxon>Fungi</taxon>
        <taxon>Dikarya</taxon>
        <taxon>Ascomycota</taxon>
        <taxon>Pezizomycotina</taxon>
        <taxon>Leotiomycetes</taxon>
        <taxon>Helotiales</taxon>
        <taxon>Dermateaceae</taxon>
        <taxon>Coleophoma</taxon>
    </lineage>
</organism>
<dbReference type="Gene3D" id="2.60.120.650">
    <property type="entry name" value="Cupin"/>
    <property type="match status" value="1"/>
</dbReference>
<dbReference type="PANTHER" id="PTHR12461">
    <property type="entry name" value="HYPOXIA-INDUCIBLE FACTOR 1 ALPHA INHIBITOR-RELATED"/>
    <property type="match status" value="1"/>
</dbReference>
<dbReference type="PROSITE" id="PS51184">
    <property type="entry name" value="JMJC"/>
    <property type="match status" value="1"/>
</dbReference>
<comment type="caution">
    <text evidence="2">The sequence shown here is derived from an EMBL/GenBank/DDBJ whole genome shotgun (WGS) entry which is preliminary data.</text>
</comment>
<protein>
    <recommendedName>
        <fullName evidence="1">JmjC domain-containing protein</fullName>
    </recommendedName>
</protein>
<dbReference type="Proteomes" id="UP000256328">
    <property type="component" value="Unassembled WGS sequence"/>
</dbReference>